<dbReference type="Pfam" id="PF04000">
    <property type="entry name" value="Sas10_Utp3"/>
    <property type="match status" value="1"/>
</dbReference>
<dbReference type="OrthoDB" id="1421013at2759"/>
<evidence type="ECO:0000313" key="9">
    <source>
        <dbReference type="EnsemblMetazoa" id="CapteP102365"/>
    </source>
</evidence>
<protein>
    <recommendedName>
        <fullName evidence="3 7">Nuclear nucleic acid-binding protein C1D</fullName>
    </recommendedName>
</protein>
<keyword evidence="7" id="KW-0238">DNA-binding</keyword>
<dbReference type="GO" id="GO:0005730">
    <property type="term" value="C:nucleolus"/>
    <property type="evidence" value="ECO:0007669"/>
    <property type="project" value="UniProtKB-SubCell"/>
</dbReference>
<evidence type="ECO:0000256" key="4">
    <source>
        <dbReference type="ARBA" id="ARBA00022552"/>
    </source>
</evidence>
<comment type="similarity">
    <text evidence="2 7">Belongs to the C1D family.</text>
</comment>
<dbReference type="FunCoup" id="R7UAX2">
    <property type="interactions" value="209"/>
</dbReference>
<reference evidence="10" key="1">
    <citation type="submission" date="2012-12" db="EMBL/GenBank/DDBJ databases">
        <authorList>
            <person name="Hellsten U."/>
            <person name="Grimwood J."/>
            <person name="Chapman J.A."/>
            <person name="Shapiro H."/>
            <person name="Aerts A."/>
            <person name="Otillar R.P."/>
            <person name="Terry A.Y."/>
            <person name="Boore J.L."/>
            <person name="Simakov O."/>
            <person name="Marletaz F."/>
            <person name="Cho S.-J."/>
            <person name="Edsinger-Gonzales E."/>
            <person name="Havlak P."/>
            <person name="Kuo D.-H."/>
            <person name="Larsson T."/>
            <person name="Lv J."/>
            <person name="Arendt D."/>
            <person name="Savage R."/>
            <person name="Osoegawa K."/>
            <person name="de Jong P."/>
            <person name="Lindberg D.R."/>
            <person name="Seaver E.C."/>
            <person name="Weisblat D.A."/>
            <person name="Putnam N.H."/>
            <person name="Grigoriev I.V."/>
            <person name="Rokhsar D.S."/>
        </authorList>
    </citation>
    <scope>NUCLEOTIDE SEQUENCE</scope>
    <source>
        <strain evidence="10">I ESC-2004</strain>
    </source>
</reference>
<comment type="subcellular location">
    <subcellularLocation>
        <location evidence="7">Cytoplasm</location>
    </subcellularLocation>
    <subcellularLocation>
        <location evidence="7">Nucleus</location>
        <location evidence="7">Nucleolus</location>
    </subcellularLocation>
    <subcellularLocation>
        <location evidence="1 7">Nucleus</location>
    </subcellularLocation>
</comment>
<dbReference type="GO" id="GO:0000460">
    <property type="term" value="P:maturation of 5.8S rRNA"/>
    <property type="evidence" value="ECO:0007669"/>
    <property type="project" value="TreeGrafter"/>
</dbReference>
<evidence type="ECO:0000256" key="2">
    <source>
        <dbReference type="ARBA" id="ARBA00009154"/>
    </source>
</evidence>
<keyword evidence="10" id="KW-1185">Reference proteome</keyword>
<evidence type="ECO:0000256" key="6">
    <source>
        <dbReference type="ARBA" id="ARBA00023242"/>
    </source>
</evidence>
<accession>R7UAX2</accession>
<dbReference type="EnsemblMetazoa" id="CapteT102365">
    <property type="protein sequence ID" value="CapteP102365"/>
    <property type="gene ID" value="CapteG102365"/>
</dbReference>
<dbReference type="HOGENOM" id="CLU_064339_4_1_1"/>
<reference evidence="8 10" key="2">
    <citation type="journal article" date="2013" name="Nature">
        <title>Insights into bilaterian evolution from three spiralian genomes.</title>
        <authorList>
            <person name="Simakov O."/>
            <person name="Marletaz F."/>
            <person name="Cho S.J."/>
            <person name="Edsinger-Gonzales E."/>
            <person name="Havlak P."/>
            <person name="Hellsten U."/>
            <person name="Kuo D.H."/>
            <person name="Larsson T."/>
            <person name="Lv J."/>
            <person name="Arendt D."/>
            <person name="Savage R."/>
            <person name="Osoegawa K."/>
            <person name="de Jong P."/>
            <person name="Grimwood J."/>
            <person name="Chapman J.A."/>
            <person name="Shapiro H."/>
            <person name="Aerts A."/>
            <person name="Otillar R.P."/>
            <person name="Terry A.Y."/>
            <person name="Boore J.L."/>
            <person name="Grigoriev I.V."/>
            <person name="Lindberg D.R."/>
            <person name="Seaver E.C."/>
            <person name="Weisblat D.A."/>
            <person name="Putnam N.H."/>
            <person name="Rokhsar D.S."/>
        </authorList>
    </citation>
    <scope>NUCLEOTIDE SEQUENCE</scope>
    <source>
        <strain evidence="8 10">I ESC-2004</strain>
    </source>
</reference>
<dbReference type="EMBL" id="AMQN01008436">
    <property type="status" value="NOT_ANNOTATED_CDS"/>
    <property type="molecule type" value="Genomic_DNA"/>
</dbReference>
<comment type="function">
    <text evidence="7">Plays a role in the recruitment of the exosome to pre-rRNA to mediate the 3'-5' end processing of the 5.8S rRNA.</text>
</comment>
<dbReference type="GO" id="GO:0005737">
    <property type="term" value="C:cytoplasm"/>
    <property type="evidence" value="ECO:0007669"/>
    <property type="project" value="UniProtKB-SubCell"/>
</dbReference>
<reference evidence="9" key="3">
    <citation type="submission" date="2015-06" db="UniProtKB">
        <authorList>
            <consortium name="EnsemblMetazoa"/>
        </authorList>
    </citation>
    <scope>IDENTIFICATION</scope>
</reference>
<keyword evidence="7" id="KW-0963">Cytoplasm</keyword>
<name>R7UAX2_CAPTE</name>
<evidence type="ECO:0000256" key="3">
    <source>
        <dbReference type="ARBA" id="ARBA00015212"/>
    </source>
</evidence>
<dbReference type="AlphaFoldDB" id="R7UAX2"/>
<dbReference type="Proteomes" id="UP000014760">
    <property type="component" value="Unassembled WGS sequence"/>
</dbReference>
<evidence type="ECO:0000313" key="8">
    <source>
        <dbReference type="EMBL" id="ELU03495.1"/>
    </source>
</evidence>
<evidence type="ECO:0000256" key="5">
    <source>
        <dbReference type="ARBA" id="ARBA00022884"/>
    </source>
</evidence>
<dbReference type="EMBL" id="KB303112">
    <property type="protein sequence ID" value="ELU03495.1"/>
    <property type="molecule type" value="Genomic_DNA"/>
</dbReference>
<keyword evidence="4 7" id="KW-0698">rRNA processing</keyword>
<dbReference type="GO" id="GO:0003677">
    <property type="term" value="F:DNA binding"/>
    <property type="evidence" value="ECO:0007669"/>
    <property type="project" value="UniProtKB-KW"/>
</dbReference>
<dbReference type="InterPro" id="IPR011082">
    <property type="entry name" value="Exosome-assoc_fac/DNA_repair"/>
</dbReference>
<keyword evidence="6 7" id="KW-0539">Nucleus</keyword>
<keyword evidence="5 7" id="KW-0694">RNA-binding</keyword>
<dbReference type="PANTHER" id="PTHR15341:SF3">
    <property type="entry name" value="NUCLEAR NUCLEIC ACID-BINDING PROTEIN C1D"/>
    <property type="match status" value="1"/>
</dbReference>
<dbReference type="GO" id="GO:0003723">
    <property type="term" value="F:RNA binding"/>
    <property type="evidence" value="ECO:0007669"/>
    <property type="project" value="UniProtKB-UniRule"/>
</dbReference>
<gene>
    <name evidence="8" type="ORF">CAPTEDRAFT_102365</name>
</gene>
<evidence type="ECO:0000256" key="7">
    <source>
        <dbReference type="RuleBase" id="RU368003"/>
    </source>
</evidence>
<dbReference type="InterPro" id="IPR007146">
    <property type="entry name" value="Sas10/Utp3/C1D"/>
</dbReference>
<dbReference type="GO" id="GO:0010468">
    <property type="term" value="P:regulation of gene expression"/>
    <property type="evidence" value="ECO:0007669"/>
    <property type="project" value="TreeGrafter"/>
</dbReference>
<dbReference type="PANTHER" id="PTHR15341">
    <property type="entry name" value="SUN-COR STEROID HORMONE RECEPTOR CO-REPRESSOR"/>
    <property type="match status" value="1"/>
</dbReference>
<organism evidence="8">
    <name type="scientific">Capitella teleta</name>
    <name type="common">Polychaete worm</name>
    <dbReference type="NCBI Taxonomy" id="283909"/>
    <lineage>
        <taxon>Eukaryota</taxon>
        <taxon>Metazoa</taxon>
        <taxon>Spiralia</taxon>
        <taxon>Lophotrochozoa</taxon>
        <taxon>Annelida</taxon>
        <taxon>Polychaeta</taxon>
        <taxon>Sedentaria</taxon>
        <taxon>Scolecida</taxon>
        <taxon>Capitellidae</taxon>
        <taxon>Capitella</taxon>
    </lineage>
</organism>
<evidence type="ECO:0000256" key="1">
    <source>
        <dbReference type="ARBA" id="ARBA00004123"/>
    </source>
</evidence>
<dbReference type="OMA" id="KLMSMPR"/>
<dbReference type="STRING" id="283909.R7UAX2"/>
<evidence type="ECO:0000313" key="10">
    <source>
        <dbReference type="Proteomes" id="UP000014760"/>
    </source>
</evidence>
<proteinExistence type="inferred from homology"/>
<dbReference type="GO" id="GO:0000178">
    <property type="term" value="C:exosome (RNase complex)"/>
    <property type="evidence" value="ECO:0007669"/>
    <property type="project" value="TreeGrafter"/>
</dbReference>
<comment type="subunit">
    <text evidence="7">Monomer and homodimer.</text>
</comment>
<sequence>MANAEDNFPEELQERLSSFDESLSNFEELIKSLHETPLNQVQADMKPLDKAKLELVGVYALNSLYWMYLNIRGENPKEHSIRQELERVKSYMKRVKDITDKEKAPKLDKDASKRFVRSALWQEAQKKKKNKKNGEVMFDYIWWNYKYELLSF</sequence>